<reference evidence="1 2" key="1">
    <citation type="submission" date="2014-11" db="EMBL/GenBank/DDBJ databases">
        <title>Genome sequencing of Pantoea rodasii ND03.</title>
        <authorList>
            <person name="Muhamad Yunos N.Y."/>
            <person name="Chan K.-G."/>
        </authorList>
    </citation>
    <scope>NUCLEOTIDE SEQUENCE [LARGE SCALE GENOMIC DNA]</scope>
    <source>
        <strain evidence="1 2">ND03</strain>
    </source>
</reference>
<dbReference type="EMBL" id="JTJJ01000033">
    <property type="protein sequence ID" value="KHJ68316.1"/>
    <property type="molecule type" value="Genomic_DNA"/>
</dbReference>
<dbReference type="Proteomes" id="UP000030853">
    <property type="component" value="Unassembled WGS sequence"/>
</dbReference>
<evidence type="ECO:0000313" key="2">
    <source>
        <dbReference type="Proteomes" id="UP000030853"/>
    </source>
</evidence>
<comment type="caution">
    <text evidence="1">The sequence shown here is derived from an EMBL/GenBank/DDBJ whole genome shotgun (WGS) entry which is preliminary data.</text>
</comment>
<gene>
    <name evidence="1" type="ORF">QU24_09945</name>
</gene>
<protein>
    <submittedName>
        <fullName evidence="1">HrgA protein</fullName>
    </submittedName>
</protein>
<evidence type="ECO:0000313" key="1">
    <source>
        <dbReference type="EMBL" id="KHJ68316.1"/>
    </source>
</evidence>
<dbReference type="RefSeq" id="WP_039330561.1">
    <property type="nucleotide sequence ID" value="NZ_JTJJ01000033.1"/>
</dbReference>
<name>A0A0B1R9H4_9GAMM</name>
<proteinExistence type="predicted"/>
<accession>A0A0B1R9H4</accession>
<sequence length="312" mass="36184">MLKTSRPQMIINVLQANPGKQFTARQLAQKIIEIYKDELSEKRKNTRFASDEDFLDQITAEVGGSRTVKAKAMCPQVMTRDKPRPRLYYWGEDLVETNQIMPLSDMTPVPSVQTMSFTEHALYPLLIEYLSEEEELLCRRIDEKRSSNNKGLGANHWLYPDIVALQPLDKGWDTVVQNCVRHSEGRLTRLWSFEVKRQLNRSNVRECFFQAVSNSSWAHFGYLVATEINEDKQRGVERELQMLCALHGIGVILLNPQDPGNSQTLIPARERTSIDWQSVNRLVEENFDFKEFIDLVAEYHQTGKVHRTLWNK</sequence>
<organism evidence="1 2">
    <name type="scientific">Pantoea rodasii</name>
    <dbReference type="NCBI Taxonomy" id="1076549"/>
    <lineage>
        <taxon>Bacteria</taxon>
        <taxon>Pseudomonadati</taxon>
        <taxon>Pseudomonadota</taxon>
        <taxon>Gammaproteobacteria</taxon>
        <taxon>Enterobacterales</taxon>
        <taxon>Erwiniaceae</taxon>
        <taxon>Pantoea</taxon>
    </lineage>
</organism>
<dbReference type="AlphaFoldDB" id="A0A0B1R9H4"/>